<accession>A0ACC7LFG5</accession>
<name>A0ACC7LFG5_9FLAO</name>
<organism evidence="1 2">
    <name type="scientific">Meishania litoralis</name>
    <dbReference type="NCBI Taxonomy" id="3434685"/>
    <lineage>
        <taxon>Bacteria</taxon>
        <taxon>Pseudomonadati</taxon>
        <taxon>Bacteroidota</taxon>
        <taxon>Flavobacteriia</taxon>
        <taxon>Flavobacteriales</taxon>
        <taxon>Flavobacteriaceae</taxon>
        <taxon>Meishania</taxon>
    </lineage>
</organism>
<evidence type="ECO:0000313" key="2">
    <source>
        <dbReference type="Proteomes" id="UP001595191"/>
    </source>
</evidence>
<gene>
    <name evidence="1" type="ORF">ACEZ3G_01745</name>
</gene>
<protein>
    <submittedName>
        <fullName evidence="1">Cytochrome-c peroxidase</fullName>
    </submittedName>
</protein>
<keyword evidence="1" id="KW-0560">Oxidoreductase</keyword>
<reference evidence="1" key="1">
    <citation type="submission" date="2024-09" db="EMBL/GenBank/DDBJ databases">
        <authorList>
            <person name="Liu J."/>
        </authorList>
    </citation>
    <scope>NUCLEOTIDE SEQUENCE</scope>
    <source>
        <strain evidence="1">NBU2967</strain>
    </source>
</reference>
<dbReference type="Proteomes" id="UP001595191">
    <property type="component" value="Unassembled WGS sequence"/>
</dbReference>
<comment type="caution">
    <text evidence="1">The sequence shown here is derived from an EMBL/GenBank/DDBJ whole genome shotgun (WGS) entry which is preliminary data.</text>
</comment>
<keyword evidence="2" id="KW-1185">Reference proteome</keyword>
<keyword evidence="1" id="KW-0575">Peroxidase</keyword>
<dbReference type="EMBL" id="JBHFPV010000001">
    <property type="protein sequence ID" value="MFH6602182.1"/>
    <property type="molecule type" value="Genomic_DNA"/>
</dbReference>
<evidence type="ECO:0000313" key="1">
    <source>
        <dbReference type="EMBL" id="MFH6602182.1"/>
    </source>
</evidence>
<sequence length="400" mass="45035">MEVFMLNFRRRFSGTHFLLFGLIFLVCCKAETSQKKNSSKRVTVDTRITALPRTVKSPENNPATFEKETLGKLLFFDPVLSGNKDVACASCHHPSTGYAEFLDLSIGPNSQGLGSKRGFKVPNDIPFVKRNAQTVVNSAFNGIDASYRYNPEDATMFWDGRAKSLEKQALEPIKAFEEMRGHGFNEDDILEEVVNRLEEIPEYRKLFKEAFGSGPITIDNMAKAIAAFERTLVTNNSRFDKYMRGDDDAILLSEKEGFELFKKVGCVNCHNGPMFSDYKMHVLGVPENSKLGYVDGGVMDTFAFRTPTLRNLRFTAPYMHNGSFQNLKRVLEFYEDISNGKSRNINIPPANFDPLVRELKLTVKDMSLIISFLNTLNDENFDQEIPGFVPSGLPVGGNIH</sequence>
<proteinExistence type="predicted"/>